<comment type="caution">
    <text evidence="1">The sequence shown here is derived from an EMBL/GenBank/DDBJ whole genome shotgun (WGS) entry which is preliminary data.</text>
</comment>
<evidence type="ECO:0000313" key="1">
    <source>
        <dbReference type="EMBL" id="CAG8780264.1"/>
    </source>
</evidence>
<proteinExistence type="predicted"/>
<organism evidence="1 2">
    <name type="scientific">Dentiscutata erythropus</name>
    <dbReference type="NCBI Taxonomy" id="1348616"/>
    <lineage>
        <taxon>Eukaryota</taxon>
        <taxon>Fungi</taxon>
        <taxon>Fungi incertae sedis</taxon>
        <taxon>Mucoromycota</taxon>
        <taxon>Glomeromycotina</taxon>
        <taxon>Glomeromycetes</taxon>
        <taxon>Diversisporales</taxon>
        <taxon>Gigasporaceae</taxon>
        <taxon>Dentiscutata</taxon>
    </lineage>
</organism>
<dbReference type="Proteomes" id="UP000789405">
    <property type="component" value="Unassembled WGS sequence"/>
</dbReference>
<evidence type="ECO:0000313" key="2">
    <source>
        <dbReference type="Proteomes" id="UP000789405"/>
    </source>
</evidence>
<keyword evidence="2" id="KW-1185">Reference proteome</keyword>
<gene>
    <name evidence="1" type="ORF">DERYTH_LOCUS19556</name>
</gene>
<reference evidence="1" key="1">
    <citation type="submission" date="2021-06" db="EMBL/GenBank/DDBJ databases">
        <authorList>
            <person name="Kallberg Y."/>
            <person name="Tangrot J."/>
            <person name="Rosling A."/>
        </authorList>
    </citation>
    <scope>NUCLEOTIDE SEQUENCE</scope>
    <source>
        <strain evidence="1">MA453B</strain>
    </source>
</reference>
<feature type="non-terminal residue" evidence="1">
    <location>
        <position position="1"/>
    </location>
</feature>
<protein>
    <submittedName>
        <fullName evidence="1">6869_t:CDS:1</fullName>
    </submittedName>
</protein>
<name>A0A9N9JI19_9GLOM</name>
<sequence>QYERPSVTSSFNIDNDINELVEKYCKFHKQLIYQIINRSLPTNILVTFGDDGLEEFDSFIAPTKNIEHGENSKDS</sequence>
<dbReference type="AlphaFoldDB" id="A0A9N9JI19"/>
<dbReference type="EMBL" id="CAJVPY010021617">
    <property type="protein sequence ID" value="CAG8780264.1"/>
    <property type="molecule type" value="Genomic_DNA"/>
</dbReference>
<accession>A0A9N9JI19</accession>